<evidence type="ECO:0000313" key="3">
    <source>
        <dbReference type="Proteomes" id="UP000054770"/>
    </source>
</evidence>
<evidence type="ECO:0000256" key="1">
    <source>
        <dbReference type="SAM" id="Phobius"/>
    </source>
</evidence>
<feature type="transmembrane region" description="Helical" evidence="1">
    <location>
        <begin position="21"/>
        <end position="41"/>
    </location>
</feature>
<dbReference type="RefSeq" id="WP_087647808.1">
    <property type="nucleotide sequence ID" value="NZ_FCON02000090.1"/>
</dbReference>
<comment type="caution">
    <text evidence="2">The sequence shown here is derived from an EMBL/GenBank/DDBJ whole genome shotgun (WGS) entry which is preliminary data.</text>
</comment>
<keyword evidence="1" id="KW-0472">Membrane</keyword>
<dbReference type="Proteomes" id="UP000054770">
    <property type="component" value="Unassembled WGS sequence"/>
</dbReference>
<keyword evidence="1" id="KW-0812">Transmembrane</keyword>
<sequence length="75" mass="8353">MNLERWKEGAGPERRLRIRNNVRVVLAAIGTLAAVFGIGIAVNGLLEFNRTKVIVGACVIVFSTVLYIVMLWRAR</sequence>
<keyword evidence="3" id="KW-1185">Reference proteome</keyword>
<organism evidence="2 3">
    <name type="scientific">Caballeronia choica</name>
    <dbReference type="NCBI Taxonomy" id="326476"/>
    <lineage>
        <taxon>Bacteria</taxon>
        <taxon>Pseudomonadati</taxon>
        <taxon>Pseudomonadota</taxon>
        <taxon>Betaproteobacteria</taxon>
        <taxon>Burkholderiales</taxon>
        <taxon>Burkholderiaceae</taxon>
        <taxon>Caballeronia</taxon>
    </lineage>
</organism>
<feature type="transmembrane region" description="Helical" evidence="1">
    <location>
        <begin position="53"/>
        <end position="72"/>
    </location>
</feature>
<name>A0A158KGU9_9BURK</name>
<dbReference type="OrthoDB" id="9106119at2"/>
<proteinExistence type="predicted"/>
<dbReference type="AlphaFoldDB" id="A0A158KGU9"/>
<keyword evidence="1" id="KW-1133">Transmembrane helix</keyword>
<protein>
    <submittedName>
        <fullName evidence="2">Uncharacterized protein</fullName>
    </submittedName>
</protein>
<evidence type="ECO:0000313" key="2">
    <source>
        <dbReference type="EMBL" id="SAL80235.1"/>
    </source>
</evidence>
<dbReference type="EMBL" id="FCON02000090">
    <property type="protein sequence ID" value="SAL80235.1"/>
    <property type="molecule type" value="Genomic_DNA"/>
</dbReference>
<gene>
    <name evidence="2" type="ORF">AWB68_05813</name>
</gene>
<accession>A0A158KGU9</accession>
<reference evidence="2" key="1">
    <citation type="submission" date="2016-01" db="EMBL/GenBank/DDBJ databases">
        <authorList>
            <person name="Peeters C."/>
        </authorList>
    </citation>
    <scope>NUCLEOTIDE SEQUENCE [LARGE SCALE GENOMIC DNA]</scope>
    <source>
        <strain evidence="2">LMG 22940</strain>
    </source>
</reference>